<evidence type="ECO:0000313" key="2">
    <source>
        <dbReference type="EMBL" id="MYM96242.1"/>
    </source>
</evidence>
<feature type="compositionally biased region" description="Gly residues" evidence="1">
    <location>
        <begin position="87"/>
        <end position="97"/>
    </location>
</feature>
<gene>
    <name evidence="2" type="ORF">GTP90_20460</name>
</gene>
<evidence type="ECO:0000256" key="1">
    <source>
        <dbReference type="SAM" id="MobiDB-lite"/>
    </source>
</evidence>
<dbReference type="EMBL" id="WWCX01000041">
    <property type="protein sequence ID" value="MYM96242.1"/>
    <property type="molecule type" value="Genomic_DNA"/>
</dbReference>
<dbReference type="RefSeq" id="WP_161085265.1">
    <property type="nucleotide sequence ID" value="NZ_WWCX01000041.1"/>
</dbReference>
<reference evidence="2" key="1">
    <citation type="submission" date="2019-12" db="EMBL/GenBank/DDBJ databases">
        <title>Novel species isolated from a subtropical stream in China.</title>
        <authorList>
            <person name="Lu H."/>
        </authorList>
    </citation>
    <scope>NUCLEOTIDE SEQUENCE [LARGE SCALE GENOMIC DNA]</scope>
    <source>
        <strain evidence="2">FT81W</strain>
    </source>
</reference>
<accession>A0A845GSA2</accession>
<proteinExistence type="predicted"/>
<evidence type="ECO:0000313" key="3">
    <source>
        <dbReference type="Proteomes" id="UP000447355"/>
    </source>
</evidence>
<dbReference type="Proteomes" id="UP000447355">
    <property type="component" value="Unassembled WGS sequence"/>
</dbReference>
<sequence>MDPSTLAMLQAGSSLLKGLNSGPVSAPPPPQRADGYAIGGQLDAASQNWMSSGATGGATGGAYGGAFSQANVDGSNWTVSTGKSTAVGGGTSGGNGGLSPVQTSSQAGVNPGSPFSFSPPLASNQGGGNNLMLVGFAVLAYLVVKKG</sequence>
<organism evidence="2 3">
    <name type="scientific">Duganella vulcania</name>
    <dbReference type="NCBI Taxonomy" id="2692166"/>
    <lineage>
        <taxon>Bacteria</taxon>
        <taxon>Pseudomonadati</taxon>
        <taxon>Pseudomonadota</taxon>
        <taxon>Betaproteobacteria</taxon>
        <taxon>Burkholderiales</taxon>
        <taxon>Oxalobacteraceae</taxon>
        <taxon>Telluria group</taxon>
        <taxon>Duganella</taxon>
    </lineage>
</organism>
<protein>
    <submittedName>
        <fullName evidence="2">Uncharacterized protein</fullName>
    </submittedName>
</protein>
<name>A0A845GSA2_9BURK</name>
<feature type="region of interest" description="Disordered" evidence="1">
    <location>
        <begin position="82"/>
        <end position="111"/>
    </location>
</feature>
<feature type="compositionally biased region" description="Polar residues" evidence="1">
    <location>
        <begin position="100"/>
        <end position="111"/>
    </location>
</feature>
<comment type="caution">
    <text evidence="2">The sequence shown here is derived from an EMBL/GenBank/DDBJ whole genome shotgun (WGS) entry which is preliminary data.</text>
</comment>
<dbReference type="AlphaFoldDB" id="A0A845GSA2"/>